<evidence type="ECO:0000313" key="1">
    <source>
        <dbReference type="EMBL" id="EDM26792.1"/>
    </source>
</evidence>
<reference evidence="1 2" key="1">
    <citation type="journal article" date="2010" name="J. Bacteriol.">
        <title>Genome sequence of Lentisphaera araneosa HTCC2155T, the type species of the order Lentisphaerales in the phylum Lentisphaerae.</title>
        <authorList>
            <person name="Thrash J.C."/>
            <person name="Cho J.C."/>
            <person name="Vergin K.L."/>
            <person name="Morris R.M."/>
            <person name="Giovannoni S.J."/>
        </authorList>
    </citation>
    <scope>NUCLEOTIDE SEQUENCE [LARGE SCALE GENOMIC DNA]</scope>
    <source>
        <strain evidence="1 2">HTCC2155</strain>
    </source>
</reference>
<comment type="caution">
    <text evidence="1">The sequence shown here is derived from an EMBL/GenBank/DDBJ whole genome shotgun (WGS) entry which is preliminary data.</text>
</comment>
<gene>
    <name evidence="1" type="ORF">LNTAR_19135</name>
</gene>
<dbReference type="AlphaFoldDB" id="A6DNY3"/>
<organism evidence="1 2">
    <name type="scientific">Lentisphaera araneosa HTCC2155</name>
    <dbReference type="NCBI Taxonomy" id="313628"/>
    <lineage>
        <taxon>Bacteria</taxon>
        <taxon>Pseudomonadati</taxon>
        <taxon>Lentisphaerota</taxon>
        <taxon>Lentisphaeria</taxon>
        <taxon>Lentisphaerales</taxon>
        <taxon>Lentisphaeraceae</taxon>
        <taxon>Lentisphaera</taxon>
    </lineage>
</organism>
<keyword evidence="2" id="KW-1185">Reference proteome</keyword>
<sequence length="47" mass="5723">IAKYNRKKGSHRFIDNRKYTKKYFAELGFFSLEEAWLLESQSLRSKH</sequence>
<proteinExistence type="predicted"/>
<dbReference type="Proteomes" id="UP000004947">
    <property type="component" value="Unassembled WGS sequence"/>
</dbReference>
<accession>A6DNY3</accession>
<evidence type="ECO:0000313" key="2">
    <source>
        <dbReference type="Proteomes" id="UP000004947"/>
    </source>
</evidence>
<feature type="non-terminal residue" evidence="1">
    <location>
        <position position="1"/>
    </location>
</feature>
<dbReference type="EMBL" id="ABCK01000014">
    <property type="protein sequence ID" value="EDM26792.1"/>
    <property type="molecule type" value="Genomic_DNA"/>
</dbReference>
<protein>
    <submittedName>
        <fullName evidence="1">Uncharacterized protein</fullName>
    </submittedName>
</protein>
<name>A6DNY3_9BACT</name>